<protein>
    <recommendedName>
        <fullName evidence="1">Chaperone protein YscY</fullName>
    </recommendedName>
    <alternativeName>
        <fullName evidence="1">Yop proteins translocation protein Y</fullName>
    </alternativeName>
</protein>
<comment type="subcellular location">
    <subcellularLocation>
        <location evidence="1">Cytoplasm</location>
    </subcellularLocation>
</comment>
<gene>
    <name evidence="2" type="ordered locus">YPA_CD0027</name>
</gene>
<keyword evidence="2" id="KW-0614">Plasmid</keyword>
<dbReference type="PATRIC" id="fig|360102.15.peg.4645"/>
<dbReference type="GeneID" id="31412303"/>
<dbReference type="HOGENOM" id="CLU_170441_0_0_6"/>
<dbReference type="SMR" id="A0A0E1NQU0"/>
<geneLocation type="plasmid" evidence="2 3">
    <name>pCD</name>
</geneLocation>
<dbReference type="KEGG" id="ypa:YPA_CD0027"/>
<dbReference type="Gene3D" id="1.25.40.10">
    <property type="entry name" value="Tetratricopeptide repeat domain"/>
    <property type="match status" value="1"/>
</dbReference>
<accession>A0A0E1NQU0</accession>
<reference evidence="2 3" key="1">
    <citation type="journal article" date="2006" name="J. Bacteriol.">
        <title>Complete genome sequence of Yersinia pestis strains Antiqua and Nepal516: evidence of gene reduction in an emerging pathogen.</title>
        <authorList>
            <person name="Chain P.S."/>
            <person name="Hu P."/>
            <person name="Malfatti S.A."/>
            <person name="Radnedge L."/>
            <person name="Larimer F."/>
            <person name="Vergez L.M."/>
            <person name="Worsham P."/>
            <person name="Chu M.C."/>
            <person name="Andersen G.L."/>
        </authorList>
    </citation>
    <scope>NUCLEOTIDE SEQUENCE [LARGE SCALE GENOMIC DNA]</scope>
    <source>
        <strain evidence="2 3">Antiqua</strain>
        <plasmid evidence="2 3">pCD</plasmid>
    </source>
</reference>
<dbReference type="InterPro" id="IPR016684">
    <property type="entry name" value="T3SS_YscY"/>
</dbReference>
<dbReference type="SUPFAM" id="SSF48452">
    <property type="entry name" value="TPR-like"/>
    <property type="match status" value="1"/>
</dbReference>
<evidence type="ECO:0000313" key="3">
    <source>
        <dbReference type="Proteomes" id="UP000001971"/>
    </source>
</evidence>
<organism evidence="2 3">
    <name type="scientific">Yersinia pestis bv. Antiqua (strain Antiqua)</name>
    <dbReference type="NCBI Taxonomy" id="360102"/>
    <lineage>
        <taxon>Bacteria</taxon>
        <taxon>Pseudomonadati</taxon>
        <taxon>Pseudomonadota</taxon>
        <taxon>Gammaproteobacteria</taxon>
        <taxon>Enterobacterales</taxon>
        <taxon>Yersiniaceae</taxon>
        <taxon>Yersinia</taxon>
    </lineage>
</organism>
<comment type="function">
    <text evidence="1">Required for Yop secretion. Functions probably as a chaperone which stabilizes YscX within the cell, before its secretion.</text>
</comment>
<dbReference type="InterPro" id="IPR011990">
    <property type="entry name" value="TPR-like_helical_dom_sf"/>
</dbReference>
<dbReference type="RefSeq" id="WP_002229791.1">
    <property type="nucleotide sequence ID" value="NC_008122.1"/>
</dbReference>
<sequence>MNITLTKRQQEFLLLNGWLQLQCGHAERACILLDALLTLNPEHLAGRRCRLVALLNNNQGERAEKEAQWLISHDPLQAGNWLCLSRAQQLNGDLDKARHAYQHYLELKDHNESP</sequence>
<keyword evidence="1" id="KW-0963">Cytoplasm</keyword>
<dbReference type="GO" id="GO:0005737">
    <property type="term" value="C:cytoplasm"/>
    <property type="evidence" value="ECO:0007669"/>
    <property type="project" value="UniProtKB-SubCell"/>
</dbReference>
<dbReference type="Proteomes" id="UP000001971">
    <property type="component" value="Plasmid pCD"/>
</dbReference>
<keyword evidence="1" id="KW-0143">Chaperone</keyword>
<comment type="subunit">
    <text evidence="1">Binds to YscX.</text>
</comment>
<dbReference type="AlphaFoldDB" id="A0A0E1NQU0"/>
<name>A0A0E1NQU0_YERPA</name>
<proteinExistence type="predicted"/>
<dbReference type="PIRSF" id="PIRSF017117">
    <property type="entry name" value="T3SS_YscY"/>
    <property type="match status" value="1"/>
</dbReference>
<dbReference type="EMBL" id="CP000311">
    <property type="protein sequence ID" value="ABG16271.1"/>
    <property type="molecule type" value="Genomic_DNA"/>
</dbReference>
<evidence type="ECO:0000256" key="1">
    <source>
        <dbReference type="PIRNR" id="PIRNR017117"/>
    </source>
</evidence>
<evidence type="ECO:0000313" key="2">
    <source>
        <dbReference type="EMBL" id="ABG16271.1"/>
    </source>
</evidence>